<keyword evidence="2" id="KW-0378">Hydrolase</keyword>
<dbReference type="PANTHER" id="PTHR33418">
    <property type="entry name" value="HELICASE-ASSOCIATED"/>
    <property type="match status" value="1"/>
</dbReference>
<dbReference type="AlphaFoldDB" id="A0A0D6PF84"/>
<dbReference type="PANTHER" id="PTHR33418:SF1">
    <property type="entry name" value="HELICASE-ASSOCIATED DOMAIN-CONTAINING PROTEIN"/>
    <property type="match status" value="1"/>
</dbReference>
<dbReference type="STRING" id="1120923.SAMN02746095_03307"/>
<evidence type="ECO:0000313" key="3">
    <source>
        <dbReference type="Proteomes" id="UP000032668"/>
    </source>
</evidence>
<organism evidence="2 3">
    <name type="scientific">Acidocella aminolytica 101 = DSM 11237</name>
    <dbReference type="NCBI Taxonomy" id="1120923"/>
    <lineage>
        <taxon>Bacteria</taxon>
        <taxon>Pseudomonadati</taxon>
        <taxon>Pseudomonadota</taxon>
        <taxon>Alphaproteobacteria</taxon>
        <taxon>Acetobacterales</taxon>
        <taxon>Acidocellaceae</taxon>
        <taxon>Acidocella</taxon>
    </lineage>
</organism>
<dbReference type="Pfam" id="PF03457">
    <property type="entry name" value="HA"/>
    <property type="match status" value="2"/>
</dbReference>
<keyword evidence="2" id="KW-0067">ATP-binding</keyword>
<dbReference type="OrthoDB" id="9803459at2"/>
<proteinExistence type="predicted"/>
<feature type="domain" description="Helicase-associated" evidence="1">
    <location>
        <begin position="21"/>
        <end position="73"/>
    </location>
</feature>
<evidence type="ECO:0000313" key="2">
    <source>
        <dbReference type="EMBL" id="GAN80410.1"/>
    </source>
</evidence>
<reference evidence="2 3" key="1">
    <citation type="submission" date="2012-11" db="EMBL/GenBank/DDBJ databases">
        <title>Whole genome sequence of Acidocella aminolytica 101 = DSM 11237.</title>
        <authorList>
            <person name="Azuma Y."/>
            <person name="Higashiura N."/>
            <person name="Hirakawa H."/>
            <person name="Matsushita K."/>
        </authorList>
    </citation>
    <scope>NUCLEOTIDE SEQUENCE [LARGE SCALE GENOMIC DNA]</scope>
    <source>
        <strain evidence="3">101 / DSM 11237</strain>
    </source>
</reference>
<dbReference type="Proteomes" id="UP000032668">
    <property type="component" value="Unassembled WGS sequence"/>
</dbReference>
<accession>A0A0D6PF84</accession>
<dbReference type="RefSeq" id="WP_048878820.1">
    <property type="nucleotide sequence ID" value="NZ_BANC01000045.1"/>
</dbReference>
<keyword evidence="3" id="KW-1185">Reference proteome</keyword>
<comment type="caution">
    <text evidence="2">The sequence shown here is derived from an EMBL/GenBank/DDBJ whole genome shotgun (WGS) entry which is preliminary data.</text>
</comment>
<name>A0A0D6PF84_9PROT</name>
<keyword evidence="2" id="KW-0347">Helicase</keyword>
<protein>
    <submittedName>
        <fullName evidence="2">Helicase</fullName>
    </submittedName>
</protein>
<feature type="domain" description="Helicase-associated" evidence="1">
    <location>
        <begin position="80"/>
        <end position="143"/>
    </location>
</feature>
<dbReference type="InterPro" id="IPR005114">
    <property type="entry name" value="Helicase_assoc"/>
</dbReference>
<dbReference type="GO" id="GO:0004386">
    <property type="term" value="F:helicase activity"/>
    <property type="evidence" value="ECO:0007669"/>
    <property type="project" value="UniProtKB-KW"/>
</dbReference>
<dbReference type="Gene3D" id="6.10.140.530">
    <property type="match status" value="2"/>
</dbReference>
<dbReference type="EMBL" id="BANC01000045">
    <property type="protein sequence ID" value="GAN80410.1"/>
    <property type="molecule type" value="Genomic_DNA"/>
</dbReference>
<sequence length="169" mass="19307">MPDNQMTAPATGPVWSLPDGLLVFVEREGHANVPSKHVEPDGFRLGTWVATRRDEYRRGRLSQDRIAALEAVPGWCWNVHDARWERGLAALRRFVEREGHAQVPHHHVEPNGFKLGTWVRRLRYSSFEVGWTKKRIADLEAVPGWSWTAQSVSTQFQPNPANHEDDLIA</sequence>
<keyword evidence="2" id="KW-0547">Nucleotide-binding</keyword>
<gene>
    <name evidence="2" type="ORF">Aam_046_051</name>
</gene>
<evidence type="ECO:0000259" key="1">
    <source>
        <dbReference type="Pfam" id="PF03457"/>
    </source>
</evidence>